<comment type="caution">
    <text evidence="2">The sequence shown here is derived from an EMBL/GenBank/DDBJ whole genome shotgun (WGS) entry which is preliminary data.</text>
</comment>
<name>A0ABV4CL50_9PSEU</name>
<dbReference type="Proteomes" id="UP001564626">
    <property type="component" value="Unassembled WGS sequence"/>
</dbReference>
<reference evidence="2 3" key="1">
    <citation type="submission" date="2024-08" db="EMBL/GenBank/DDBJ databases">
        <title>Genome mining of Saccharopolyspora cebuensis PGLac3 from Nigerian medicinal plant.</title>
        <authorList>
            <person name="Ezeobiora C.E."/>
            <person name="Igbokwe N.H."/>
            <person name="Amin D.H."/>
            <person name="Mendie U.E."/>
        </authorList>
    </citation>
    <scope>NUCLEOTIDE SEQUENCE [LARGE SCALE GENOMIC DNA]</scope>
    <source>
        <strain evidence="2 3">PGLac3</strain>
    </source>
</reference>
<proteinExistence type="predicted"/>
<dbReference type="EMBL" id="JBGEHV010000032">
    <property type="protein sequence ID" value="MEY8041198.1"/>
    <property type="molecule type" value="Genomic_DNA"/>
</dbReference>
<dbReference type="RefSeq" id="WP_345359039.1">
    <property type="nucleotide sequence ID" value="NZ_BAABII010000004.1"/>
</dbReference>
<organism evidence="2 3">
    <name type="scientific">Saccharopolyspora cebuensis</name>
    <dbReference type="NCBI Taxonomy" id="418759"/>
    <lineage>
        <taxon>Bacteria</taxon>
        <taxon>Bacillati</taxon>
        <taxon>Actinomycetota</taxon>
        <taxon>Actinomycetes</taxon>
        <taxon>Pseudonocardiales</taxon>
        <taxon>Pseudonocardiaceae</taxon>
        <taxon>Saccharopolyspora</taxon>
    </lineage>
</organism>
<evidence type="ECO:0000313" key="3">
    <source>
        <dbReference type="Proteomes" id="UP001564626"/>
    </source>
</evidence>
<evidence type="ECO:0000256" key="1">
    <source>
        <dbReference type="SAM" id="MobiDB-lite"/>
    </source>
</evidence>
<evidence type="ECO:0000313" key="2">
    <source>
        <dbReference type="EMBL" id="MEY8041198.1"/>
    </source>
</evidence>
<protein>
    <submittedName>
        <fullName evidence="2">Uncharacterized protein</fullName>
    </submittedName>
</protein>
<gene>
    <name evidence="2" type="ORF">AB8O55_17465</name>
</gene>
<feature type="region of interest" description="Disordered" evidence="1">
    <location>
        <begin position="117"/>
        <end position="139"/>
    </location>
</feature>
<accession>A0ABV4CL50</accession>
<keyword evidence="3" id="KW-1185">Reference proteome</keyword>
<sequence length="175" mass="18908">MNPLAGVLVADLVLPFVVVALALHRYPPADYGSRETAPTTERTTAPIPSPRRTAHWVISPDQSRFHLSTRAGRAVCGHPLRGDWARTTRLDALRPGQHTPCLSCIALRGTDRQFYQAANASGPPQPAEAARPLPPPSTWTTDELPLITAYCAAARRTPTTTAARNRAHRSAIPAP</sequence>